<dbReference type="PANTHER" id="PTHR18964:SF173">
    <property type="entry name" value="GLUCOKINASE"/>
    <property type="match status" value="1"/>
</dbReference>
<dbReference type="InterPro" id="IPR043129">
    <property type="entry name" value="ATPase_NBD"/>
</dbReference>
<evidence type="ECO:0000256" key="1">
    <source>
        <dbReference type="ARBA" id="ARBA00006479"/>
    </source>
</evidence>
<dbReference type="SUPFAM" id="SSF53067">
    <property type="entry name" value="Actin-like ATPase domain"/>
    <property type="match status" value="1"/>
</dbReference>
<organism evidence="9 10">
    <name type="scientific">Ornithinimicrobium avium</name>
    <dbReference type="NCBI Taxonomy" id="2283195"/>
    <lineage>
        <taxon>Bacteria</taxon>
        <taxon>Bacillati</taxon>
        <taxon>Actinomycetota</taxon>
        <taxon>Actinomycetes</taxon>
        <taxon>Micrococcales</taxon>
        <taxon>Ornithinimicrobiaceae</taxon>
        <taxon>Ornithinimicrobium</taxon>
    </lineage>
</organism>
<dbReference type="KEGG" id="orn:DV701_05155"/>
<evidence type="ECO:0000256" key="5">
    <source>
        <dbReference type="ARBA" id="ARBA00022741"/>
    </source>
</evidence>
<accession>A0A345NKN2</accession>
<dbReference type="PANTHER" id="PTHR18964">
    <property type="entry name" value="ROK (REPRESSOR, ORF, KINASE) FAMILY"/>
    <property type="match status" value="1"/>
</dbReference>
<evidence type="ECO:0000256" key="3">
    <source>
        <dbReference type="ARBA" id="ARBA00014701"/>
    </source>
</evidence>
<keyword evidence="4" id="KW-0808">Transferase</keyword>
<evidence type="ECO:0000313" key="9">
    <source>
        <dbReference type="EMBL" id="AXH95590.1"/>
    </source>
</evidence>
<protein>
    <recommendedName>
        <fullName evidence="3">Glucokinase</fullName>
        <ecNumber evidence="2">2.7.1.2</ecNumber>
    </recommendedName>
    <alternativeName>
        <fullName evidence="8">Glucose kinase</fullName>
    </alternativeName>
</protein>
<dbReference type="GO" id="GO:0004340">
    <property type="term" value="F:glucokinase activity"/>
    <property type="evidence" value="ECO:0007669"/>
    <property type="project" value="UniProtKB-EC"/>
</dbReference>
<evidence type="ECO:0000256" key="7">
    <source>
        <dbReference type="ARBA" id="ARBA00022840"/>
    </source>
</evidence>
<evidence type="ECO:0000256" key="4">
    <source>
        <dbReference type="ARBA" id="ARBA00022679"/>
    </source>
</evidence>
<dbReference type="Proteomes" id="UP000253790">
    <property type="component" value="Chromosome"/>
</dbReference>
<evidence type="ECO:0000256" key="6">
    <source>
        <dbReference type="ARBA" id="ARBA00022777"/>
    </source>
</evidence>
<name>A0A345NKN2_9MICO</name>
<dbReference type="InterPro" id="IPR004654">
    <property type="entry name" value="ROK_glcA"/>
</dbReference>
<dbReference type="AlphaFoldDB" id="A0A345NKN2"/>
<dbReference type="Gene3D" id="3.30.420.40">
    <property type="match status" value="2"/>
</dbReference>
<dbReference type="Pfam" id="PF00480">
    <property type="entry name" value="ROK"/>
    <property type="match status" value="1"/>
</dbReference>
<dbReference type="GO" id="GO:0006096">
    <property type="term" value="P:glycolytic process"/>
    <property type="evidence" value="ECO:0007669"/>
    <property type="project" value="InterPro"/>
</dbReference>
<comment type="similarity">
    <text evidence="1">Belongs to the ROK (NagC/XylR) family.</text>
</comment>
<keyword evidence="10" id="KW-1185">Reference proteome</keyword>
<dbReference type="GO" id="GO:0005737">
    <property type="term" value="C:cytoplasm"/>
    <property type="evidence" value="ECO:0007669"/>
    <property type="project" value="InterPro"/>
</dbReference>
<dbReference type="InterPro" id="IPR000600">
    <property type="entry name" value="ROK"/>
</dbReference>
<dbReference type="EMBL" id="CP031229">
    <property type="protein sequence ID" value="AXH95590.1"/>
    <property type="molecule type" value="Genomic_DNA"/>
</dbReference>
<dbReference type="EC" id="2.7.1.2" evidence="2"/>
<reference evidence="9 10" key="1">
    <citation type="submission" date="2018-07" db="EMBL/GenBank/DDBJ databases">
        <title>Complete genome sequencing of Ornithinimicrobium sp. AMA3305.</title>
        <authorList>
            <person name="Bae J.-W."/>
        </authorList>
    </citation>
    <scope>NUCLEOTIDE SEQUENCE [LARGE SCALE GENOMIC DNA]</scope>
    <source>
        <strain evidence="9 10">AMA3305</strain>
    </source>
</reference>
<keyword evidence="7" id="KW-0067">ATP-binding</keyword>
<evidence type="ECO:0000313" key="10">
    <source>
        <dbReference type="Proteomes" id="UP000253790"/>
    </source>
</evidence>
<proteinExistence type="inferred from homology"/>
<sequence>MTSTPLSVGVDVGGSRIKAGLVDDHGRVVHATRHDTPHRTTAPKDVEDAVVAVVSELVAHPQARERGTAGVGIGAAGFVAADRGTVVFAPHLSWRDEPLREKLSGRLGLPVVVENDANAAAWAEHRFGAARGESHLVMVTLGTGIGGAMLVDGRLQRGRHGLAGEFGHMTVVPDGRACPCGQRGCWEQYASGTVLRRGALEVLAAGGPDAAALLGACGGDPEQLRGEDVTRLAGAGDRASTALVAEVGRWLGAGLAAVVAALDPGMLVVGGGGSEAGELLLAPARAELARRLPGRGYRPVPPVRAAELGVGAGLVGAADLARRPR</sequence>
<evidence type="ECO:0000256" key="8">
    <source>
        <dbReference type="ARBA" id="ARBA00032386"/>
    </source>
</evidence>
<dbReference type="GO" id="GO:0005524">
    <property type="term" value="F:ATP binding"/>
    <property type="evidence" value="ECO:0007669"/>
    <property type="project" value="UniProtKB-KW"/>
</dbReference>
<keyword evidence="6" id="KW-0418">Kinase</keyword>
<gene>
    <name evidence="9" type="ORF">DV701_05155</name>
</gene>
<dbReference type="InterPro" id="IPR049874">
    <property type="entry name" value="ROK_cs"/>
</dbReference>
<keyword evidence="5" id="KW-0547">Nucleotide-binding</keyword>
<dbReference type="PROSITE" id="PS01125">
    <property type="entry name" value="ROK"/>
    <property type="match status" value="1"/>
</dbReference>
<evidence type="ECO:0000256" key="2">
    <source>
        <dbReference type="ARBA" id="ARBA00012323"/>
    </source>
</evidence>
<dbReference type="OrthoDB" id="9810372at2"/>
<dbReference type="NCBIfam" id="TIGR00744">
    <property type="entry name" value="ROK_glcA_fam"/>
    <property type="match status" value="1"/>
</dbReference>
<dbReference type="RefSeq" id="WP_114927355.1">
    <property type="nucleotide sequence ID" value="NZ_CP031229.1"/>
</dbReference>